<accession>A0A9P6C8R1</accession>
<organism evidence="1 2">
    <name type="scientific">Collybia nuda</name>
    <dbReference type="NCBI Taxonomy" id="64659"/>
    <lineage>
        <taxon>Eukaryota</taxon>
        <taxon>Fungi</taxon>
        <taxon>Dikarya</taxon>
        <taxon>Basidiomycota</taxon>
        <taxon>Agaricomycotina</taxon>
        <taxon>Agaricomycetes</taxon>
        <taxon>Agaricomycetidae</taxon>
        <taxon>Agaricales</taxon>
        <taxon>Tricholomatineae</taxon>
        <taxon>Clitocybaceae</taxon>
        <taxon>Collybia</taxon>
    </lineage>
</organism>
<dbReference type="EMBL" id="MU150441">
    <property type="protein sequence ID" value="KAF9456262.1"/>
    <property type="molecule type" value="Genomic_DNA"/>
</dbReference>
<dbReference type="OrthoDB" id="3239511at2759"/>
<protein>
    <submittedName>
        <fullName evidence="1">Uncharacterized protein</fullName>
    </submittedName>
</protein>
<evidence type="ECO:0000313" key="2">
    <source>
        <dbReference type="Proteomes" id="UP000807353"/>
    </source>
</evidence>
<evidence type="ECO:0000313" key="1">
    <source>
        <dbReference type="EMBL" id="KAF9456262.1"/>
    </source>
</evidence>
<name>A0A9P6C8R1_9AGAR</name>
<proteinExistence type="predicted"/>
<feature type="non-terminal residue" evidence="1">
    <location>
        <position position="1"/>
    </location>
</feature>
<dbReference type="Proteomes" id="UP000807353">
    <property type="component" value="Unassembled WGS sequence"/>
</dbReference>
<comment type="caution">
    <text evidence="1">The sequence shown here is derived from an EMBL/GenBank/DDBJ whole genome shotgun (WGS) entry which is preliminary data.</text>
</comment>
<reference evidence="1" key="1">
    <citation type="submission" date="2020-11" db="EMBL/GenBank/DDBJ databases">
        <authorList>
            <consortium name="DOE Joint Genome Institute"/>
            <person name="Ahrendt S."/>
            <person name="Riley R."/>
            <person name="Andreopoulos W."/>
            <person name="Labutti K."/>
            <person name="Pangilinan J."/>
            <person name="Ruiz-Duenas F.J."/>
            <person name="Barrasa J.M."/>
            <person name="Sanchez-Garcia M."/>
            <person name="Camarero S."/>
            <person name="Miyauchi S."/>
            <person name="Serrano A."/>
            <person name="Linde D."/>
            <person name="Babiker R."/>
            <person name="Drula E."/>
            <person name="Ayuso-Fernandez I."/>
            <person name="Pacheco R."/>
            <person name="Padilla G."/>
            <person name="Ferreira P."/>
            <person name="Barriuso J."/>
            <person name="Kellner H."/>
            <person name="Castanera R."/>
            <person name="Alfaro M."/>
            <person name="Ramirez L."/>
            <person name="Pisabarro A.G."/>
            <person name="Kuo A."/>
            <person name="Tritt A."/>
            <person name="Lipzen A."/>
            <person name="He G."/>
            <person name="Yan M."/>
            <person name="Ng V."/>
            <person name="Cullen D."/>
            <person name="Martin F."/>
            <person name="Rosso M.-N."/>
            <person name="Henrissat B."/>
            <person name="Hibbett D."/>
            <person name="Martinez A.T."/>
            <person name="Grigoriev I.V."/>
        </authorList>
    </citation>
    <scope>NUCLEOTIDE SEQUENCE</scope>
    <source>
        <strain evidence="1">CBS 247.69</strain>
    </source>
</reference>
<keyword evidence="2" id="KW-1185">Reference proteome</keyword>
<dbReference type="AlphaFoldDB" id="A0A9P6C8R1"/>
<sequence>RQLGSGLALCTFEEFQAVHQQDPAFTRFRLKLGEFMTKFLPVYDISLPNGKAIKFQAEDMITEYRFLKVTYRCTADWQLRTSYLHCNPNFYGHSCYDCVLVNSEPQPYFARLVCIFTCTVNNQEYPLALIQPYLPVTPGLSQTQRKHDSDLELHRFRQNFCSECEFVSVHTFIRGAILIYSDEDTNSPFPSHDYFLFDLLDEDMFCRGREILKMGK</sequence>
<gene>
    <name evidence="1" type="ORF">BDZ94DRAFT_1350319</name>
</gene>